<sequence length="125" mass="13895">MPKSKPVVALIEDDLMIGEMYKAKFAKNGFEIQIATDGAAGLELVKKIKPDIILLDIIMPKLDGFEVLKQLRGNPDFKKTPVVMLTNLGQEEDMKKGRDLGATDYFVKTNFIPSAIVDKVKSLLK</sequence>
<dbReference type="Gene3D" id="3.40.50.2300">
    <property type="match status" value="1"/>
</dbReference>
<dbReference type="EMBL" id="PEXW01000046">
    <property type="protein sequence ID" value="PIS40663.1"/>
    <property type="molecule type" value="Genomic_DNA"/>
</dbReference>
<dbReference type="GO" id="GO:0000160">
    <property type="term" value="P:phosphorelay signal transduction system"/>
    <property type="evidence" value="ECO:0007669"/>
    <property type="project" value="InterPro"/>
</dbReference>
<gene>
    <name evidence="4" type="ORF">COT26_02170</name>
</gene>
<dbReference type="PANTHER" id="PTHR44591:SF3">
    <property type="entry name" value="RESPONSE REGULATORY DOMAIN-CONTAINING PROTEIN"/>
    <property type="match status" value="1"/>
</dbReference>
<dbReference type="InterPro" id="IPR001789">
    <property type="entry name" value="Sig_transdc_resp-reg_receiver"/>
</dbReference>
<evidence type="ECO:0000259" key="3">
    <source>
        <dbReference type="PROSITE" id="PS50110"/>
    </source>
</evidence>
<dbReference type="Pfam" id="PF00072">
    <property type="entry name" value="Response_reg"/>
    <property type="match status" value="1"/>
</dbReference>
<evidence type="ECO:0000256" key="2">
    <source>
        <dbReference type="PROSITE-ProRule" id="PRU00169"/>
    </source>
</evidence>
<dbReference type="InterPro" id="IPR050595">
    <property type="entry name" value="Bact_response_regulator"/>
</dbReference>
<dbReference type="SMART" id="SM00448">
    <property type="entry name" value="REC"/>
    <property type="match status" value="1"/>
</dbReference>
<dbReference type="PANTHER" id="PTHR44591">
    <property type="entry name" value="STRESS RESPONSE REGULATOR PROTEIN 1"/>
    <property type="match status" value="1"/>
</dbReference>
<organism evidence="4 5">
    <name type="scientific">Candidatus Kerfeldbacteria bacterium CG08_land_8_20_14_0_20_43_14</name>
    <dbReference type="NCBI Taxonomy" id="2014246"/>
    <lineage>
        <taxon>Bacteria</taxon>
        <taxon>Candidatus Kerfeldiibacteriota</taxon>
    </lineage>
</organism>
<dbReference type="Proteomes" id="UP000236845">
    <property type="component" value="Unassembled WGS sequence"/>
</dbReference>
<comment type="caution">
    <text evidence="4">The sequence shown here is derived from an EMBL/GenBank/DDBJ whole genome shotgun (WGS) entry which is preliminary data.</text>
</comment>
<evidence type="ECO:0000256" key="1">
    <source>
        <dbReference type="ARBA" id="ARBA00022553"/>
    </source>
</evidence>
<protein>
    <submittedName>
        <fullName evidence="4">Response regulator</fullName>
    </submittedName>
</protein>
<evidence type="ECO:0000313" key="5">
    <source>
        <dbReference type="Proteomes" id="UP000236845"/>
    </source>
</evidence>
<feature type="domain" description="Response regulatory" evidence="3">
    <location>
        <begin position="7"/>
        <end position="123"/>
    </location>
</feature>
<dbReference type="PROSITE" id="PS50110">
    <property type="entry name" value="RESPONSE_REGULATORY"/>
    <property type="match status" value="1"/>
</dbReference>
<accession>A0A2H0YSD3</accession>
<dbReference type="AlphaFoldDB" id="A0A2H0YSD3"/>
<dbReference type="CDD" id="cd17574">
    <property type="entry name" value="REC_OmpR"/>
    <property type="match status" value="1"/>
</dbReference>
<feature type="modified residue" description="4-aspartylphosphate" evidence="2">
    <location>
        <position position="56"/>
    </location>
</feature>
<evidence type="ECO:0000313" key="4">
    <source>
        <dbReference type="EMBL" id="PIS40663.1"/>
    </source>
</evidence>
<keyword evidence="1 2" id="KW-0597">Phosphoprotein</keyword>
<name>A0A2H0YSD3_9BACT</name>
<dbReference type="SUPFAM" id="SSF52172">
    <property type="entry name" value="CheY-like"/>
    <property type="match status" value="1"/>
</dbReference>
<reference evidence="5" key="1">
    <citation type="submission" date="2017-09" db="EMBL/GenBank/DDBJ databases">
        <title>Depth-based differentiation of microbial function through sediment-hosted aquifers and enrichment of novel symbionts in the deep terrestrial subsurface.</title>
        <authorList>
            <person name="Probst A.J."/>
            <person name="Ladd B."/>
            <person name="Jarett J.K."/>
            <person name="Geller-Mcgrath D.E."/>
            <person name="Sieber C.M.K."/>
            <person name="Emerson J.B."/>
            <person name="Anantharaman K."/>
            <person name="Thomas B.C."/>
            <person name="Malmstrom R."/>
            <person name="Stieglmeier M."/>
            <person name="Klingl A."/>
            <person name="Woyke T."/>
            <person name="Ryan C.M."/>
            <person name="Banfield J.F."/>
        </authorList>
    </citation>
    <scope>NUCLEOTIDE SEQUENCE [LARGE SCALE GENOMIC DNA]</scope>
</reference>
<proteinExistence type="predicted"/>
<dbReference type="InterPro" id="IPR011006">
    <property type="entry name" value="CheY-like_superfamily"/>
</dbReference>